<dbReference type="AlphaFoldDB" id="A0A834P2F5"/>
<gene>
    <name evidence="1" type="ORF">H0235_008086</name>
</gene>
<evidence type="ECO:0000313" key="1">
    <source>
        <dbReference type="EMBL" id="KAF7425648.1"/>
    </source>
</evidence>
<evidence type="ECO:0000313" key="2">
    <source>
        <dbReference type="Proteomes" id="UP000600918"/>
    </source>
</evidence>
<protein>
    <submittedName>
        <fullName evidence="1">Uncharacterized protein</fullName>
    </submittedName>
</protein>
<proteinExistence type="predicted"/>
<dbReference type="Proteomes" id="UP000600918">
    <property type="component" value="Unassembled WGS sequence"/>
</dbReference>
<comment type="caution">
    <text evidence="1">The sequence shown here is derived from an EMBL/GenBank/DDBJ whole genome shotgun (WGS) entry which is preliminary data.</text>
</comment>
<name>A0A834P2F5_VESPE</name>
<accession>A0A834P2F5</accession>
<organism evidence="1 2">
    <name type="scientific">Vespula pensylvanica</name>
    <name type="common">Western yellow jacket</name>
    <name type="synonym">Wasp</name>
    <dbReference type="NCBI Taxonomy" id="30213"/>
    <lineage>
        <taxon>Eukaryota</taxon>
        <taxon>Metazoa</taxon>
        <taxon>Ecdysozoa</taxon>
        <taxon>Arthropoda</taxon>
        <taxon>Hexapoda</taxon>
        <taxon>Insecta</taxon>
        <taxon>Pterygota</taxon>
        <taxon>Neoptera</taxon>
        <taxon>Endopterygota</taxon>
        <taxon>Hymenoptera</taxon>
        <taxon>Apocrita</taxon>
        <taxon>Aculeata</taxon>
        <taxon>Vespoidea</taxon>
        <taxon>Vespidae</taxon>
        <taxon>Vespinae</taxon>
        <taxon>Vespula</taxon>
    </lineage>
</organism>
<sequence length="156" mass="18126">MPVAEPEAGSRVRYSGDARRTYPVSIVPRADDDDYDYDYDDNDTIGIATHYADKAFTWTLPLYRSSTTQHYQENYSQAKRLSHICIVSLFVRFDSMIKSFHIVPLLSKLGDYVRIRRKAERRSRKARLRWKKMLAQTQELSAAPRSRLSNSKMLSA</sequence>
<dbReference type="EMBL" id="JACSDY010000006">
    <property type="protein sequence ID" value="KAF7425648.1"/>
    <property type="molecule type" value="Genomic_DNA"/>
</dbReference>
<keyword evidence="2" id="KW-1185">Reference proteome</keyword>
<reference evidence="1" key="1">
    <citation type="journal article" date="2020" name="G3 (Bethesda)">
        <title>High-Quality Assemblies for Three Invasive Social Wasps from the &lt;i&gt;Vespula&lt;/i&gt; Genus.</title>
        <authorList>
            <person name="Harrop T.W.R."/>
            <person name="Guhlin J."/>
            <person name="McLaughlin G.M."/>
            <person name="Permina E."/>
            <person name="Stockwell P."/>
            <person name="Gilligan J."/>
            <person name="Le Lec M.F."/>
            <person name="Gruber M.A.M."/>
            <person name="Quinn O."/>
            <person name="Lovegrove M."/>
            <person name="Duncan E.J."/>
            <person name="Remnant E.J."/>
            <person name="Van Eeckhoven J."/>
            <person name="Graham B."/>
            <person name="Knapp R.A."/>
            <person name="Langford K.W."/>
            <person name="Kronenberg Z."/>
            <person name="Press M.O."/>
            <person name="Eacker S.M."/>
            <person name="Wilson-Rankin E.E."/>
            <person name="Purcell J."/>
            <person name="Lester P.J."/>
            <person name="Dearden P.K."/>
        </authorList>
    </citation>
    <scope>NUCLEOTIDE SEQUENCE</scope>
    <source>
        <strain evidence="1">Volc-1</strain>
    </source>
</reference>